<evidence type="ECO:0000313" key="1">
    <source>
        <dbReference type="EMBL" id="KAJ2771474.1"/>
    </source>
</evidence>
<sequence>MGVRARGGTGPMFYERVADILRRLEGRQGSIKTLTIGNDSVRAEDKRKVYALVCQTLKHSSVLAEVLGRCAIAELAAVDRRVLLLLAHDLLLTRAGLQRVGANGKLNA</sequence>
<organism evidence="1 2">
    <name type="scientific">Coemansia nantahalensis</name>
    <dbReference type="NCBI Taxonomy" id="2789366"/>
    <lineage>
        <taxon>Eukaryota</taxon>
        <taxon>Fungi</taxon>
        <taxon>Fungi incertae sedis</taxon>
        <taxon>Zoopagomycota</taxon>
        <taxon>Kickxellomycotina</taxon>
        <taxon>Kickxellomycetes</taxon>
        <taxon>Kickxellales</taxon>
        <taxon>Kickxellaceae</taxon>
        <taxon>Coemansia</taxon>
    </lineage>
</organism>
<proteinExistence type="predicted"/>
<reference evidence="1" key="1">
    <citation type="submission" date="2022-07" db="EMBL/GenBank/DDBJ databases">
        <title>Phylogenomic reconstructions and comparative analyses of Kickxellomycotina fungi.</title>
        <authorList>
            <person name="Reynolds N.K."/>
            <person name="Stajich J.E."/>
            <person name="Barry K."/>
            <person name="Grigoriev I.V."/>
            <person name="Crous P."/>
            <person name="Smith M.E."/>
        </authorList>
    </citation>
    <scope>NUCLEOTIDE SEQUENCE</scope>
    <source>
        <strain evidence="1">CBS 109366</strain>
    </source>
</reference>
<protein>
    <submittedName>
        <fullName evidence="1">Uncharacterized protein</fullName>
    </submittedName>
</protein>
<name>A0ACC1K117_9FUNG</name>
<feature type="non-terminal residue" evidence="1">
    <location>
        <position position="108"/>
    </location>
</feature>
<comment type="caution">
    <text evidence="1">The sequence shown here is derived from an EMBL/GenBank/DDBJ whole genome shotgun (WGS) entry which is preliminary data.</text>
</comment>
<gene>
    <name evidence="1" type="ORF">IWQ57_002199</name>
</gene>
<dbReference type="EMBL" id="JANBUJ010000530">
    <property type="protein sequence ID" value="KAJ2771474.1"/>
    <property type="molecule type" value="Genomic_DNA"/>
</dbReference>
<accession>A0ACC1K117</accession>
<dbReference type="Proteomes" id="UP001140234">
    <property type="component" value="Unassembled WGS sequence"/>
</dbReference>
<evidence type="ECO:0000313" key="2">
    <source>
        <dbReference type="Proteomes" id="UP001140234"/>
    </source>
</evidence>
<keyword evidence="2" id="KW-1185">Reference proteome</keyword>